<dbReference type="GO" id="GO:0020037">
    <property type="term" value="F:heme binding"/>
    <property type="evidence" value="ECO:0007669"/>
    <property type="project" value="InterPro"/>
</dbReference>
<evidence type="ECO:0000256" key="6">
    <source>
        <dbReference type="ARBA" id="ARBA00022723"/>
    </source>
</evidence>
<organism evidence="17 18">
    <name type="scientific">Vitis vinifera</name>
    <name type="common">Grape</name>
    <dbReference type="NCBI Taxonomy" id="29760"/>
    <lineage>
        <taxon>Eukaryota</taxon>
        <taxon>Viridiplantae</taxon>
        <taxon>Streptophyta</taxon>
        <taxon>Embryophyta</taxon>
        <taxon>Tracheophyta</taxon>
        <taxon>Spermatophyta</taxon>
        <taxon>Magnoliopsida</taxon>
        <taxon>eudicotyledons</taxon>
        <taxon>Gunneridae</taxon>
        <taxon>Pentapetalae</taxon>
        <taxon>rosids</taxon>
        <taxon>Vitales</taxon>
        <taxon>Vitaceae</taxon>
        <taxon>Viteae</taxon>
        <taxon>Vitis</taxon>
    </lineage>
</organism>
<dbReference type="InterPro" id="IPR036396">
    <property type="entry name" value="Cyt_P450_sf"/>
</dbReference>
<dbReference type="InterPro" id="IPR002401">
    <property type="entry name" value="Cyt_P450_E_grp-I"/>
</dbReference>
<dbReference type="PRINTS" id="PR00385">
    <property type="entry name" value="P450"/>
</dbReference>
<evidence type="ECO:0000256" key="2">
    <source>
        <dbReference type="ARBA" id="ARBA00004167"/>
    </source>
</evidence>
<evidence type="ECO:0000256" key="15">
    <source>
        <dbReference type="RuleBase" id="RU000461"/>
    </source>
</evidence>
<evidence type="ECO:0000313" key="17">
    <source>
        <dbReference type="EMBL" id="RVW25710.1"/>
    </source>
</evidence>
<dbReference type="Pfam" id="PF00067">
    <property type="entry name" value="p450"/>
    <property type="match status" value="1"/>
</dbReference>
<dbReference type="InterPro" id="IPR017972">
    <property type="entry name" value="Cyt_P450_CS"/>
</dbReference>
<evidence type="ECO:0000256" key="3">
    <source>
        <dbReference type="ARBA" id="ARBA00010617"/>
    </source>
</evidence>
<comment type="subcellular location">
    <subcellularLocation>
        <location evidence="2">Membrane</location>
        <topology evidence="2">Single-pass membrane protein</topology>
    </subcellularLocation>
</comment>
<evidence type="ECO:0000256" key="9">
    <source>
        <dbReference type="ARBA" id="ARBA00023004"/>
    </source>
</evidence>
<evidence type="ECO:0000256" key="7">
    <source>
        <dbReference type="ARBA" id="ARBA00022989"/>
    </source>
</evidence>
<dbReference type="AlphaFoldDB" id="A0A438CR75"/>
<evidence type="ECO:0000313" key="18">
    <source>
        <dbReference type="Proteomes" id="UP000288805"/>
    </source>
</evidence>
<comment type="catalytic activity">
    <reaction evidence="11">
        <text>beta-amyrin + 3 reduced [NADPH--hemoprotein reductase] + 3 O2 = oleanolate + 3 oxidized [NADPH--hemoprotein reductase] + 4 H2O + 4 H(+)</text>
        <dbReference type="Rhea" id="RHEA:43068"/>
        <dbReference type="Rhea" id="RHEA-COMP:11964"/>
        <dbReference type="Rhea" id="RHEA-COMP:11965"/>
        <dbReference type="ChEBI" id="CHEBI:10352"/>
        <dbReference type="ChEBI" id="CHEBI:15377"/>
        <dbReference type="ChEBI" id="CHEBI:15378"/>
        <dbReference type="ChEBI" id="CHEBI:15379"/>
        <dbReference type="ChEBI" id="CHEBI:57618"/>
        <dbReference type="ChEBI" id="CHEBI:58210"/>
        <dbReference type="ChEBI" id="CHEBI:82828"/>
        <dbReference type="EC" id="1.14.14.126"/>
    </reaction>
</comment>
<comment type="cofactor">
    <cofactor evidence="1 14">
        <name>heme</name>
        <dbReference type="ChEBI" id="CHEBI:30413"/>
    </cofactor>
</comment>
<dbReference type="PRINTS" id="PR00463">
    <property type="entry name" value="EP450I"/>
</dbReference>
<dbReference type="FunFam" id="1.10.630.10:FF:000022">
    <property type="entry name" value="Taxadiene 5-alpha hydroxylase"/>
    <property type="match status" value="1"/>
</dbReference>
<evidence type="ECO:0000256" key="11">
    <source>
        <dbReference type="ARBA" id="ARBA00052804"/>
    </source>
</evidence>
<dbReference type="PANTHER" id="PTHR24286">
    <property type="entry name" value="CYTOCHROME P450 26"/>
    <property type="match status" value="1"/>
</dbReference>
<dbReference type="Gene3D" id="1.10.630.10">
    <property type="entry name" value="Cytochrome P450"/>
    <property type="match status" value="1"/>
</dbReference>
<dbReference type="PANTHER" id="PTHR24286:SF384">
    <property type="entry name" value="P450, PUTATIVE (EUROFUNG)-RELATED"/>
    <property type="match status" value="1"/>
</dbReference>
<proteinExistence type="inferred from homology"/>
<dbReference type="Proteomes" id="UP000288805">
    <property type="component" value="Unassembled WGS sequence"/>
</dbReference>
<sequence length="509" mass="57969">MVSFDLLYSNLIFYFLFSAIASIQMIMQQSDMELLLLSFLLLMALSLSFWIRFFVHKLEKSSGINLPPGKMGFPFIGESLEFLRMGRKGTPERFIQDRMAKYSTQIFKTCLLGEPTAVVCGAAGNKLLFSNENKLVTSWWPRSVEKIFPSSLQTSTKEESMKTRKLLPAFLKPEALQKYVGIMDSIAKWHLDNHWDLNETVTVFPLAKQYTFMVACRLFLSIDDPKHIAKFANPFHILAAGVMSIPINFPGTPFNRAIKAADSVRKELRAIIKQRKIQVLAGKSSSSKHDILSHMLTTTDENGQFLNEMDIADKILGLLIGGHDTASAVITFIIKYLAELPQVYNEVLKEQMEVAAGKKSGEMLDWEDIQKMKYSWNVANEVMRLAPPLQGSFREAITDFTYAGFSIPKGWKLYWSTNATHKNPDYFPDPEKFDPSRFEGNGPIPYTYVPFGGGPRMCPGKEYARLEILVFIHNVVRRFSWYKLHPNEDVIVDPMPMPAKGLPIRLRHH</sequence>
<evidence type="ECO:0000256" key="8">
    <source>
        <dbReference type="ARBA" id="ARBA00023002"/>
    </source>
</evidence>
<accession>A0A438CR75</accession>
<keyword evidence="4 14" id="KW-0349">Heme</keyword>
<name>A0A438CR75_VITVI</name>
<dbReference type="GO" id="GO:0005506">
    <property type="term" value="F:iron ion binding"/>
    <property type="evidence" value="ECO:0007669"/>
    <property type="project" value="InterPro"/>
</dbReference>
<keyword evidence="6 14" id="KW-0479">Metal-binding</keyword>
<dbReference type="GO" id="GO:0102373">
    <property type="term" value="F:beta-amyrin 28-monooxygenase activity"/>
    <property type="evidence" value="ECO:0007669"/>
    <property type="project" value="UniProtKB-EC"/>
</dbReference>
<gene>
    <name evidence="17" type="primary">C7A52_19</name>
    <name evidence="17" type="ORF">CK203_104695</name>
</gene>
<evidence type="ECO:0000256" key="14">
    <source>
        <dbReference type="PIRSR" id="PIRSR602401-1"/>
    </source>
</evidence>
<keyword evidence="16" id="KW-0472">Membrane</keyword>
<evidence type="ECO:0000256" key="5">
    <source>
        <dbReference type="ARBA" id="ARBA00022692"/>
    </source>
</evidence>
<feature type="transmembrane region" description="Helical" evidence="16">
    <location>
        <begin position="34"/>
        <end position="55"/>
    </location>
</feature>
<dbReference type="GO" id="GO:0016709">
    <property type="term" value="F:oxidoreductase activity, acting on paired donors, with incorporation or reduction of molecular oxygen, NAD(P)H as one donor, and incorporation of one atom of oxygen"/>
    <property type="evidence" value="ECO:0007669"/>
    <property type="project" value="UniProtKB-ARBA"/>
</dbReference>
<evidence type="ECO:0000256" key="13">
    <source>
        <dbReference type="ARBA" id="ARBA00083450"/>
    </source>
</evidence>
<reference evidence="17 18" key="1">
    <citation type="journal article" date="2018" name="PLoS Genet.">
        <title>Population sequencing reveals clonal diversity and ancestral inbreeding in the grapevine cultivar Chardonnay.</title>
        <authorList>
            <person name="Roach M.J."/>
            <person name="Johnson D.L."/>
            <person name="Bohlmann J."/>
            <person name="van Vuuren H.J."/>
            <person name="Jones S.J."/>
            <person name="Pretorius I.S."/>
            <person name="Schmidt S.A."/>
            <person name="Borneman A.R."/>
        </authorList>
    </citation>
    <scope>NUCLEOTIDE SEQUENCE [LARGE SCALE GENOMIC DNA]</scope>
    <source>
        <strain evidence="18">cv. Chardonnay</strain>
        <tissue evidence="17">Leaf</tissue>
    </source>
</reference>
<keyword evidence="10 15" id="KW-0503">Monooxygenase</keyword>
<comment type="similarity">
    <text evidence="3 15">Belongs to the cytochrome P450 family.</text>
</comment>
<feature type="binding site" description="axial binding residue" evidence="14">
    <location>
        <position position="458"/>
    </location>
    <ligand>
        <name>heme</name>
        <dbReference type="ChEBI" id="CHEBI:30413"/>
    </ligand>
    <ligandPart>
        <name>Fe</name>
        <dbReference type="ChEBI" id="CHEBI:18248"/>
    </ligandPart>
</feature>
<feature type="transmembrane region" description="Helical" evidence="16">
    <location>
        <begin position="6"/>
        <end position="27"/>
    </location>
</feature>
<dbReference type="SUPFAM" id="SSF48264">
    <property type="entry name" value="Cytochrome P450"/>
    <property type="match status" value="1"/>
</dbReference>
<keyword evidence="7 16" id="KW-1133">Transmembrane helix</keyword>
<keyword evidence="5 16" id="KW-0812">Transmembrane</keyword>
<comment type="caution">
    <text evidence="17">The sequence shown here is derived from an EMBL/GenBank/DDBJ whole genome shotgun (WGS) entry which is preliminary data.</text>
</comment>
<keyword evidence="9 14" id="KW-0408">Iron</keyword>
<dbReference type="OrthoDB" id="1372046at2759"/>
<dbReference type="PROSITE" id="PS00086">
    <property type="entry name" value="CYTOCHROME_P450"/>
    <property type="match status" value="1"/>
</dbReference>
<evidence type="ECO:0000256" key="10">
    <source>
        <dbReference type="ARBA" id="ARBA00023033"/>
    </source>
</evidence>
<dbReference type="GO" id="GO:0016020">
    <property type="term" value="C:membrane"/>
    <property type="evidence" value="ECO:0007669"/>
    <property type="project" value="UniProtKB-SubCell"/>
</dbReference>
<evidence type="ECO:0000256" key="16">
    <source>
        <dbReference type="SAM" id="Phobius"/>
    </source>
</evidence>
<keyword evidence="8 15" id="KW-0560">Oxidoreductase</keyword>
<evidence type="ECO:0000256" key="4">
    <source>
        <dbReference type="ARBA" id="ARBA00022617"/>
    </source>
</evidence>
<evidence type="ECO:0000256" key="1">
    <source>
        <dbReference type="ARBA" id="ARBA00001971"/>
    </source>
</evidence>
<dbReference type="CDD" id="cd11043">
    <property type="entry name" value="CYP90-like"/>
    <property type="match status" value="1"/>
</dbReference>
<dbReference type="InterPro" id="IPR001128">
    <property type="entry name" value="Cyt_P450"/>
</dbReference>
<evidence type="ECO:0000256" key="12">
    <source>
        <dbReference type="ARBA" id="ARBA00073578"/>
    </source>
</evidence>
<protein>
    <recommendedName>
        <fullName evidence="12">Beta-amyrin 28-monooxygenase</fullName>
    </recommendedName>
    <alternativeName>
        <fullName evidence="13">Beta-amyrin 28-oxidase</fullName>
    </alternativeName>
</protein>
<dbReference type="EMBL" id="QGNW01002067">
    <property type="protein sequence ID" value="RVW25710.1"/>
    <property type="molecule type" value="Genomic_DNA"/>
</dbReference>